<evidence type="ECO:0000259" key="1">
    <source>
        <dbReference type="Pfam" id="PF17921"/>
    </source>
</evidence>
<dbReference type="PANTHER" id="PTHR37984:SF5">
    <property type="entry name" value="PROTEIN NYNRIN-LIKE"/>
    <property type="match status" value="1"/>
</dbReference>
<dbReference type="PANTHER" id="PTHR37984">
    <property type="entry name" value="PROTEIN CBG26694"/>
    <property type="match status" value="1"/>
</dbReference>
<dbReference type="Pfam" id="PF17921">
    <property type="entry name" value="Integrase_H2C2"/>
    <property type="match status" value="1"/>
</dbReference>
<feature type="domain" description="Integrase zinc-binding" evidence="1">
    <location>
        <begin position="131"/>
        <end position="181"/>
    </location>
</feature>
<dbReference type="AlphaFoldDB" id="C5K5F2"/>
<dbReference type="InParanoid" id="C5K5F2"/>
<dbReference type="FunFam" id="1.10.340.70:FF:000001">
    <property type="entry name" value="Retrovirus-related Pol polyprotein from transposon gypsy-like Protein"/>
    <property type="match status" value="1"/>
</dbReference>
<keyword evidence="3" id="KW-1185">Reference proteome</keyword>
<dbReference type="InterPro" id="IPR050951">
    <property type="entry name" value="Retrovirus_Pol_polyprotein"/>
</dbReference>
<feature type="non-terminal residue" evidence="2">
    <location>
        <position position="351"/>
    </location>
</feature>
<organism evidence="3">
    <name type="scientific">Perkinsus marinus (strain ATCC 50983 / TXsc)</name>
    <dbReference type="NCBI Taxonomy" id="423536"/>
    <lineage>
        <taxon>Eukaryota</taxon>
        <taxon>Sar</taxon>
        <taxon>Alveolata</taxon>
        <taxon>Perkinsozoa</taxon>
        <taxon>Perkinsea</taxon>
        <taxon>Perkinsida</taxon>
        <taxon>Perkinsidae</taxon>
        <taxon>Perkinsus</taxon>
    </lineage>
</organism>
<dbReference type="Proteomes" id="UP000007800">
    <property type="component" value="Unassembled WGS sequence"/>
</dbReference>
<reference evidence="2 3" key="1">
    <citation type="submission" date="2008-07" db="EMBL/GenBank/DDBJ databases">
        <authorList>
            <person name="El-Sayed N."/>
            <person name="Caler E."/>
            <person name="Inman J."/>
            <person name="Amedeo P."/>
            <person name="Hass B."/>
            <person name="Wortman J."/>
        </authorList>
    </citation>
    <scope>NUCLEOTIDE SEQUENCE [LARGE SCALE GENOMIC DNA]</scope>
    <source>
        <strain evidence="3">ATCC 50983 / TXsc</strain>
    </source>
</reference>
<dbReference type="Gene3D" id="1.10.340.70">
    <property type="match status" value="1"/>
</dbReference>
<name>C5K5F2_PERM5</name>
<dbReference type="RefSeq" id="XP_002788495.1">
    <property type="nucleotide sequence ID" value="XM_002788449.1"/>
</dbReference>
<accession>C5K5F2</accession>
<evidence type="ECO:0000313" key="3">
    <source>
        <dbReference type="Proteomes" id="UP000007800"/>
    </source>
</evidence>
<protein>
    <recommendedName>
        <fullName evidence="1">Integrase zinc-binding domain-containing protein</fullName>
    </recommendedName>
</protein>
<dbReference type="InterPro" id="IPR041588">
    <property type="entry name" value="Integrase_H2C2"/>
</dbReference>
<evidence type="ECO:0000313" key="2">
    <source>
        <dbReference type="EMBL" id="EER20291.1"/>
    </source>
</evidence>
<sequence>MLSLCQYSFSIQYRPGKDNVVADALSRPPSARCEQVQEGEASPHPAAMLSPLCLGCGLVDDLSLDILRSEQMADCDLGPLRRRLLGQSYEHDQRLSRYISRLRRFSMVQGVLMYRLDVGPSMQPNLVPVLPSSLKDRVLHEVHQNQGHQMYRSCLLRLRSSYYWLDMEDDVRLHIYCCPVCSPEDDPHVFRPAMMATPAVFALDESPSRVAEQMSVSEPQLLVDQTLLVTGVRPVIPSTLVTACEEWSTDDINQQQDEDAVVCLVKQRLRDQQSFGRTAMKDPAFRPYRKLWSVLFLDESGLLVRMVKYLPEDEKHFVPVIPDSMRRPLLYKFHDMGGHFGKQHMWDRMRR</sequence>
<dbReference type="GeneID" id="9053845"/>
<dbReference type="OrthoDB" id="106344at2759"/>
<dbReference type="EMBL" id="GG670576">
    <property type="protein sequence ID" value="EER20291.1"/>
    <property type="molecule type" value="Genomic_DNA"/>
</dbReference>
<gene>
    <name evidence="2" type="ORF">Pmar_PMAR001480</name>
</gene>
<proteinExistence type="predicted"/>